<proteinExistence type="predicted"/>
<evidence type="ECO:0000313" key="1">
    <source>
        <dbReference type="EMBL" id="ASZ75421.1"/>
    </source>
</evidence>
<keyword evidence="2" id="KW-1185">Reference proteome</keyword>
<reference evidence="1 2" key="1">
    <citation type="submission" date="2017-07" db="EMBL/GenBank/DDBJ databases">
        <authorList>
            <person name="Thaver V."/>
            <person name="Mbili M.J."/>
            <person name="Njiva N."/>
            <person name="Ngwane S."/>
            <person name="Mbatha S."/>
            <person name="Nerwande A.T."/>
            <person name="Ramphal U."/>
            <person name="Mpangane S."/>
            <person name="Munsamy V."/>
            <person name="Guerrero Bustamante C.A."/>
            <person name="Pope W.H."/>
            <person name="Russell D.A."/>
            <person name="Garlena R.A."/>
            <person name="Larsen M.H."/>
            <person name="Jacobs-Sera D."/>
            <person name="Hatfull G.F."/>
        </authorList>
    </citation>
    <scope>NUCLEOTIDE SEQUENCE [LARGE SCALE GENOMIC DNA]</scope>
</reference>
<dbReference type="KEGG" id="vg:64947892"/>
<accession>A0A249XTW1</accession>
<dbReference type="GeneID" id="64947892"/>
<protein>
    <submittedName>
        <fullName evidence="1">Uncharacterized protein</fullName>
    </submittedName>
</protein>
<organism evidence="1 2">
    <name type="scientific">Mycobacterium phage JoshKayV</name>
    <dbReference type="NCBI Taxonomy" id="2024294"/>
    <lineage>
        <taxon>Viruses</taxon>
        <taxon>Duplodnaviria</taxon>
        <taxon>Heunggongvirae</taxon>
        <taxon>Uroviricota</taxon>
        <taxon>Caudoviricetes</taxon>
        <taxon>Turbidovirus</taxon>
        <taxon>Turbidovirus joshkayV</taxon>
    </lineage>
</organism>
<name>A0A249XTW1_9CAUD</name>
<dbReference type="Proteomes" id="UP000225285">
    <property type="component" value="Segment"/>
</dbReference>
<gene>
    <name evidence="1" type="primary">82</name>
    <name evidence="1" type="ORF">PBI_JOSHKAYV_82</name>
</gene>
<dbReference type="EMBL" id="MF472896">
    <property type="protein sequence ID" value="ASZ75421.1"/>
    <property type="molecule type" value="Genomic_DNA"/>
</dbReference>
<dbReference type="RefSeq" id="YP_010064076.1">
    <property type="nucleotide sequence ID" value="NC_054812.1"/>
</dbReference>
<sequence length="90" mass="10223">MSDTKVHTYAPTLMTIGDIDKVKEAYDSFKAMLDAKQEFIDEYNDDDGNEPDCGYETWDEEIADYNHELAYLGELLFDTVGKALGLKEDS</sequence>
<evidence type="ECO:0000313" key="2">
    <source>
        <dbReference type="Proteomes" id="UP000225285"/>
    </source>
</evidence>